<comment type="catalytic activity">
    <reaction evidence="1">
        <text>ATP + protein L-histidine = ADP + protein N-phospho-L-histidine.</text>
        <dbReference type="EC" id="2.7.13.3"/>
    </reaction>
</comment>
<name>A0A8J3Z6Y2_9ACTN</name>
<dbReference type="PANTHER" id="PTHR24421:SF10">
    <property type="entry name" value="NITRATE_NITRITE SENSOR PROTEIN NARQ"/>
    <property type="match status" value="1"/>
</dbReference>
<dbReference type="CDD" id="cd16917">
    <property type="entry name" value="HATPase_UhpB-NarQ-NarX-like"/>
    <property type="match status" value="1"/>
</dbReference>
<keyword evidence="13" id="KW-1185">Reference proteome</keyword>
<accession>A0A8J3Z6Y2</accession>
<feature type="domain" description="Histidine kinase/HSP90-like ATPase" evidence="10">
    <location>
        <begin position="263"/>
        <end position="352"/>
    </location>
</feature>
<dbReference type="RefSeq" id="WP_203998403.1">
    <property type="nucleotide sequence ID" value="NZ_BOPG01000034.1"/>
</dbReference>
<dbReference type="PANTHER" id="PTHR24421">
    <property type="entry name" value="NITRATE/NITRITE SENSOR PROTEIN NARX-RELATED"/>
    <property type="match status" value="1"/>
</dbReference>
<dbReference type="InterPro" id="IPR003594">
    <property type="entry name" value="HATPase_dom"/>
</dbReference>
<dbReference type="GO" id="GO:0005524">
    <property type="term" value="F:ATP binding"/>
    <property type="evidence" value="ECO:0007669"/>
    <property type="project" value="UniProtKB-KW"/>
</dbReference>
<evidence type="ECO:0000313" key="12">
    <source>
        <dbReference type="EMBL" id="GIJ58112.1"/>
    </source>
</evidence>
<dbReference type="GO" id="GO:0000155">
    <property type="term" value="F:phosphorelay sensor kinase activity"/>
    <property type="evidence" value="ECO:0007669"/>
    <property type="project" value="InterPro"/>
</dbReference>
<feature type="transmembrane region" description="Helical" evidence="9">
    <location>
        <begin position="23"/>
        <end position="40"/>
    </location>
</feature>
<dbReference type="EC" id="2.7.13.3" evidence="2"/>
<evidence type="ECO:0000259" key="10">
    <source>
        <dbReference type="Pfam" id="PF02518"/>
    </source>
</evidence>
<dbReference type="Proteomes" id="UP000612585">
    <property type="component" value="Unassembled WGS sequence"/>
</dbReference>
<evidence type="ECO:0000256" key="8">
    <source>
        <dbReference type="ARBA" id="ARBA00023012"/>
    </source>
</evidence>
<dbReference type="InterPro" id="IPR050482">
    <property type="entry name" value="Sensor_HK_TwoCompSys"/>
</dbReference>
<dbReference type="InterPro" id="IPR036890">
    <property type="entry name" value="HATPase_C_sf"/>
</dbReference>
<feature type="transmembrane region" description="Helical" evidence="9">
    <location>
        <begin position="112"/>
        <end position="133"/>
    </location>
</feature>
<gene>
    <name evidence="12" type="ORF">Vau01_056280</name>
</gene>
<proteinExistence type="predicted"/>
<dbReference type="EMBL" id="BOPG01000034">
    <property type="protein sequence ID" value="GIJ58112.1"/>
    <property type="molecule type" value="Genomic_DNA"/>
</dbReference>
<evidence type="ECO:0000259" key="11">
    <source>
        <dbReference type="Pfam" id="PF07730"/>
    </source>
</evidence>
<keyword evidence="8" id="KW-0902">Two-component regulatory system</keyword>
<dbReference type="Gene3D" id="3.30.565.10">
    <property type="entry name" value="Histidine kinase-like ATPase, C-terminal domain"/>
    <property type="match status" value="1"/>
</dbReference>
<dbReference type="GO" id="GO:0046983">
    <property type="term" value="F:protein dimerization activity"/>
    <property type="evidence" value="ECO:0007669"/>
    <property type="project" value="InterPro"/>
</dbReference>
<dbReference type="SUPFAM" id="SSF55874">
    <property type="entry name" value="ATPase domain of HSP90 chaperone/DNA topoisomerase II/histidine kinase"/>
    <property type="match status" value="1"/>
</dbReference>
<evidence type="ECO:0000256" key="9">
    <source>
        <dbReference type="SAM" id="Phobius"/>
    </source>
</evidence>
<evidence type="ECO:0000256" key="6">
    <source>
        <dbReference type="ARBA" id="ARBA00022777"/>
    </source>
</evidence>
<keyword evidence="9" id="KW-0472">Membrane</keyword>
<comment type="caution">
    <text evidence="12">The sequence shown here is derived from an EMBL/GenBank/DDBJ whole genome shotgun (WGS) entry which is preliminary data.</text>
</comment>
<dbReference type="GO" id="GO:0016020">
    <property type="term" value="C:membrane"/>
    <property type="evidence" value="ECO:0007669"/>
    <property type="project" value="InterPro"/>
</dbReference>
<evidence type="ECO:0000256" key="2">
    <source>
        <dbReference type="ARBA" id="ARBA00012438"/>
    </source>
</evidence>
<dbReference type="Pfam" id="PF02518">
    <property type="entry name" value="HATPase_c"/>
    <property type="match status" value="1"/>
</dbReference>
<feature type="transmembrane region" description="Helical" evidence="9">
    <location>
        <begin position="77"/>
        <end position="100"/>
    </location>
</feature>
<sequence>MPWGPVAIVLADTLIFAGARSPGWWATVAYGLAVAGAVALRRRSAPAAYVAAIGLALVSGAGLVLLLWAGYQAGRAVVGRSGGAVVVGAAVGGLVGQLALQPKDGPVTRTAAAAVTTYLVFAVLPLLAGRYLAQHERLVRHLRWSRDLQADRERLDERLRIARTVHDSLGHRLSLVSVQAAALEVADLPAEHRHAVRQLAGAARGALDDLYVLVGTLREPGPAAAGPGVDSVDALVAEHRSAGVTVTLASSGDRERVGAPVDEAVYRVVEEGLTNAAKHAPGQPVTVTVAWEPDSVLVRVTNPVANPVAADAPVGSSGGFGLAGLDERVRAAGGMLRHDRAGAGFTVLAMLPTVPADLEPGRPTRQAVTLGGVVAASVLVLVLLSMITGVRT</sequence>
<keyword evidence="5" id="KW-0547">Nucleotide-binding</keyword>
<evidence type="ECO:0000256" key="5">
    <source>
        <dbReference type="ARBA" id="ARBA00022741"/>
    </source>
</evidence>
<evidence type="ECO:0000256" key="1">
    <source>
        <dbReference type="ARBA" id="ARBA00000085"/>
    </source>
</evidence>
<feature type="transmembrane region" description="Helical" evidence="9">
    <location>
        <begin position="367"/>
        <end position="390"/>
    </location>
</feature>
<reference evidence="12" key="1">
    <citation type="submission" date="2021-01" db="EMBL/GenBank/DDBJ databases">
        <title>Whole genome shotgun sequence of Virgisporangium aurantiacum NBRC 16421.</title>
        <authorList>
            <person name="Komaki H."/>
            <person name="Tamura T."/>
        </authorList>
    </citation>
    <scope>NUCLEOTIDE SEQUENCE</scope>
    <source>
        <strain evidence="12">NBRC 16421</strain>
    </source>
</reference>
<feature type="domain" description="Signal transduction histidine kinase subgroup 3 dimerisation and phosphoacceptor" evidence="11">
    <location>
        <begin position="157"/>
        <end position="220"/>
    </location>
</feature>
<keyword evidence="7" id="KW-0067">ATP-binding</keyword>
<keyword evidence="6" id="KW-0418">Kinase</keyword>
<dbReference type="InterPro" id="IPR011712">
    <property type="entry name" value="Sig_transdc_His_kin_sub3_dim/P"/>
</dbReference>
<keyword evidence="3" id="KW-0597">Phosphoprotein</keyword>
<dbReference type="AlphaFoldDB" id="A0A8J3Z6Y2"/>
<keyword evidence="9" id="KW-0812">Transmembrane</keyword>
<keyword evidence="9" id="KW-1133">Transmembrane helix</keyword>
<organism evidence="12 13">
    <name type="scientific">Virgisporangium aurantiacum</name>
    <dbReference type="NCBI Taxonomy" id="175570"/>
    <lineage>
        <taxon>Bacteria</taxon>
        <taxon>Bacillati</taxon>
        <taxon>Actinomycetota</taxon>
        <taxon>Actinomycetes</taxon>
        <taxon>Micromonosporales</taxon>
        <taxon>Micromonosporaceae</taxon>
        <taxon>Virgisporangium</taxon>
    </lineage>
</organism>
<protein>
    <recommendedName>
        <fullName evidence="2">histidine kinase</fullName>
        <ecNumber evidence="2">2.7.13.3</ecNumber>
    </recommendedName>
</protein>
<evidence type="ECO:0000313" key="13">
    <source>
        <dbReference type="Proteomes" id="UP000612585"/>
    </source>
</evidence>
<keyword evidence="4" id="KW-0808">Transferase</keyword>
<evidence type="ECO:0000256" key="3">
    <source>
        <dbReference type="ARBA" id="ARBA00022553"/>
    </source>
</evidence>
<evidence type="ECO:0000256" key="7">
    <source>
        <dbReference type="ARBA" id="ARBA00022840"/>
    </source>
</evidence>
<feature type="transmembrane region" description="Helical" evidence="9">
    <location>
        <begin position="47"/>
        <end position="71"/>
    </location>
</feature>
<evidence type="ECO:0000256" key="4">
    <source>
        <dbReference type="ARBA" id="ARBA00022679"/>
    </source>
</evidence>
<dbReference type="Gene3D" id="1.20.5.1930">
    <property type="match status" value="1"/>
</dbReference>
<dbReference type="Pfam" id="PF07730">
    <property type="entry name" value="HisKA_3"/>
    <property type="match status" value="1"/>
</dbReference>